<evidence type="ECO:0000256" key="1">
    <source>
        <dbReference type="ARBA" id="ARBA00005086"/>
    </source>
</evidence>
<comment type="pathway">
    <text evidence="1">Lipid metabolism; butanoate metabolism.</text>
</comment>
<evidence type="ECO:0000256" key="2">
    <source>
        <dbReference type="ARBA" id="ARBA00009463"/>
    </source>
</evidence>
<evidence type="ECO:0000313" key="8">
    <source>
        <dbReference type="EMBL" id="MCK0088578.1"/>
    </source>
</evidence>
<evidence type="ECO:0000256" key="3">
    <source>
        <dbReference type="ARBA" id="ARBA00023002"/>
    </source>
</evidence>
<dbReference type="SUPFAM" id="SSF48179">
    <property type="entry name" value="6-phosphogluconate dehydrogenase C-terminal domain-like"/>
    <property type="match status" value="1"/>
</dbReference>
<dbReference type="InterPro" id="IPR022694">
    <property type="entry name" value="3-OHacyl-CoA_DH"/>
</dbReference>
<dbReference type="InterPro" id="IPR008927">
    <property type="entry name" value="6-PGluconate_DH-like_C_sf"/>
</dbReference>
<evidence type="ECO:0000256" key="4">
    <source>
        <dbReference type="ARBA" id="ARBA00067747"/>
    </source>
</evidence>
<dbReference type="PANTHER" id="PTHR48075">
    <property type="entry name" value="3-HYDROXYACYL-COA DEHYDROGENASE FAMILY PROTEIN"/>
    <property type="match status" value="1"/>
</dbReference>
<accession>A0AAW5F9M4</accession>
<gene>
    <name evidence="8" type="ORF">K5I21_22500</name>
</gene>
<dbReference type="SUPFAM" id="SSF51735">
    <property type="entry name" value="NAD(P)-binding Rossmann-fold domains"/>
    <property type="match status" value="1"/>
</dbReference>
<dbReference type="Proteomes" id="UP001203136">
    <property type="component" value="Unassembled WGS sequence"/>
</dbReference>
<dbReference type="InterPro" id="IPR013328">
    <property type="entry name" value="6PGD_dom2"/>
</dbReference>
<evidence type="ECO:0000313" key="9">
    <source>
        <dbReference type="Proteomes" id="UP001203136"/>
    </source>
</evidence>
<comment type="similarity">
    <text evidence="2">Belongs to the 3-hydroxyacyl-CoA dehydrogenase family.</text>
</comment>
<dbReference type="Gene3D" id="3.40.50.720">
    <property type="entry name" value="NAD(P)-binding Rossmann-like Domain"/>
    <property type="match status" value="1"/>
</dbReference>
<reference evidence="8" key="1">
    <citation type="journal article" date="2022" name="Cell Host Microbe">
        <title>Colonization of the live biotherapeutic product VE303 and modulation of the microbiota and metabolites in healthy volunteers.</title>
        <authorList>
            <person name="Dsouza M."/>
            <person name="Menon R."/>
            <person name="Crossette E."/>
            <person name="Bhattarai S.K."/>
            <person name="Schneider J."/>
            <person name="Kim Y.G."/>
            <person name="Reddy S."/>
            <person name="Caballero S."/>
            <person name="Felix C."/>
            <person name="Cornacchione L."/>
            <person name="Hendrickson J."/>
            <person name="Watson A.R."/>
            <person name="Minot S.S."/>
            <person name="Greenfield N."/>
            <person name="Schopf L."/>
            <person name="Szabady R."/>
            <person name="Patarroyo J."/>
            <person name="Smith W."/>
            <person name="Harrison P."/>
            <person name="Kuijper E.J."/>
            <person name="Kelly C.P."/>
            <person name="Olle B."/>
            <person name="Bobilev D."/>
            <person name="Silber J.L."/>
            <person name="Bucci V."/>
            <person name="Roberts B."/>
            <person name="Faith J."/>
            <person name="Norman J.M."/>
        </authorList>
    </citation>
    <scope>NUCLEOTIDE SEQUENCE</scope>
    <source>
        <strain evidence="8">VE303-04</strain>
    </source>
</reference>
<dbReference type="GO" id="GO:0016616">
    <property type="term" value="F:oxidoreductase activity, acting on the CH-OH group of donors, NAD or NADP as acceptor"/>
    <property type="evidence" value="ECO:0007669"/>
    <property type="project" value="InterPro"/>
</dbReference>
<evidence type="ECO:0000259" key="7">
    <source>
        <dbReference type="Pfam" id="PF02737"/>
    </source>
</evidence>
<dbReference type="EMBL" id="JAINVB010000001">
    <property type="protein sequence ID" value="MCK0088578.1"/>
    <property type="molecule type" value="Genomic_DNA"/>
</dbReference>
<sequence length="291" mass="32594">MKIKNVAVLGCGTMGNQIAIQSALCGYRVTNYDLNQDMIRKAETFTRDWFTSRIKKGKMDEEEAVKAQGRLVFTDSLEKTAAGTDLVIEAVPDILAVKRQVLSETDQYTPEHTIYASNSSYIVSSLFADSVKRPEKVANFHFFNPALVMQLVEIVRGPHVSDETVDTLMEFAASINKTPVLVKKEIYGFVVNRIFSAITKEACYLLDQDVASAEDIDTAVKKGLNHPLGPLELLDMTGIDLEYHVLMEHYRMTGEFADKPSAAIVEHFAKGEYGRKTGKGFYRYEDGSRRL</sequence>
<evidence type="ECO:0000259" key="6">
    <source>
        <dbReference type="Pfam" id="PF00725"/>
    </source>
</evidence>
<dbReference type="Pfam" id="PF00725">
    <property type="entry name" value="3HCDH"/>
    <property type="match status" value="1"/>
</dbReference>
<feature type="domain" description="3-hydroxyacyl-CoA dehydrogenase NAD binding" evidence="7">
    <location>
        <begin position="5"/>
        <end position="184"/>
    </location>
</feature>
<name>A0AAW5F9M4_CLOSY</name>
<comment type="caution">
    <text evidence="8">The sequence shown here is derived from an EMBL/GenBank/DDBJ whole genome shotgun (WGS) entry which is preliminary data.</text>
</comment>
<dbReference type="FunFam" id="3.40.50.720:FF:000009">
    <property type="entry name" value="Fatty oxidation complex, alpha subunit"/>
    <property type="match status" value="1"/>
</dbReference>
<dbReference type="PIRSF" id="PIRSF000105">
    <property type="entry name" value="HCDH"/>
    <property type="match status" value="1"/>
</dbReference>
<dbReference type="AlphaFoldDB" id="A0AAW5F9M4"/>
<feature type="site" description="Important for catalytic activity" evidence="5">
    <location>
        <position position="141"/>
    </location>
</feature>
<organism evidence="8 9">
    <name type="scientific">Clostridium symbiosum</name>
    <name type="common">Bacteroides symbiosus</name>
    <dbReference type="NCBI Taxonomy" id="1512"/>
    <lineage>
        <taxon>Bacteria</taxon>
        <taxon>Bacillati</taxon>
        <taxon>Bacillota</taxon>
        <taxon>Clostridia</taxon>
        <taxon>Lachnospirales</taxon>
        <taxon>Lachnospiraceae</taxon>
        <taxon>Otoolea</taxon>
    </lineage>
</organism>
<keyword evidence="3" id="KW-0560">Oxidoreductase</keyword>
<dbReference type="RefSeq" id="WP_024738853.1">
    <property type="nucleotide sequence ID" value="NZ_JAAIMZ010000002.1"/>
</dbReference>
<protein>
    <recommendedName>
        <fullName evidence="4">3-hydroxybutyryl-CoA dehydrogenase</fullName>
    </recommendedName>
</protein>
<evidence type="ECO:0000256" key="5">
    <source>
        <dbReference type="PIRSR" id="PIRSR000105-1"/>
    </source>
</evidence>
<dbReference type="InterPro" id="IPR006108">
    <property type="entry name" value="3HC_DH_C"/>
</dbReference>
<dbReference type="InterPro" id="IPR036291">
    <property type="entry name" value="NAD(P)-bd_dom_sf"/>
</dbReference>
<dbReference type="GO" id="GO:0070403">
    <property type="term" value="F:NAD+ binding"/>
    <property type="evidence" value="ECO:0007669"/>
    <property type="project" value="InterPro"/>
</dbReference>
<dbReference type="GO" id="GO:0006631">
    <property type="term" value="P:fatty acid metabolic process"/>
    <property type="evidence" value="ECO:0007669"/>
    <property type="project" value="InterPro"/>
</dbReference>
<proteinExistence type="inferred from homology"/>
<dbReference type="PANTHER" id="PTHR48075:SF5">
    <property type="entry name" value="3-HYDROXYBUTYRYL-COA DEHYDROGENASE"/>
    <property type="match status" value="1"/>
</dbReference>
<dbReference type="InterPro" id="IPR006176">
    <property type="entry name" value="3-OHacyl-CoA_DH_NAD-bd"/>
</dbReference>
<feature type="domain" description="3-hydroxyacyl-CoA dehydrogenase C-terminal" evidence="6">
    <location>
        <begin position="188"/>
        <end position="284"/>
    </location>
</feature>
<dbReference type="Gene3D" id="1.10.1040.10">
    <property type="entry name" value="N-(1-d-carboxylethyl)-l-norvaline Dehydrogenase, domain 2"/>
    <property type="match status" value="1"/>
</dbReference>
<dbReference type="Pfam" id="PF02737">
    <property type="entry name" value="3HCDH_N"/>
    <property type="match status" value="1"/>
</dbReference>